<name>A0A1W0XCS7_HYPEX</name>
<dbReference type="AlphaFoldDB" id="A0A1W0XCS7"/>
<gene>
    <name evidence="1" type="ORF">BV898_00944</name>
</gene>
<organism evidence="1 2">
    <name type="scientific">Hypsibius exemplaris</name>
    <name type="common">Freshwater tardigrade</name>
    <dbReference type="NCBI Taxonomy" id="2072580"/>
    <lineage>
        <taxon>Eukaryota</taxon>
        <taxon>Metazoa</taxon>
        <taxon>Ecdysozoa</taxon>
        <taxon>Tardigrada</taxon>
        <taxon>Eutardigrada</taxon>
        <taxon>Parachela</taxon>
        <taxon>Hypsibioidea</taxon>
        <taxon>Hypsibiidae</taxon>
        <taxon>Hypsibius</taxon>
    </lineage>
</organism>
<keyword evidence="2" id="KW-1185">Reference proteome</keyword>
<sequence length="77" mass="8229">MHANDADDADGRGALTLGRSSPLSALRLGVAPWTRISAAVFLPFLLMRFSGALQPSAWPVCSTVIVLHVRYILPGLL</sequence>
<comment type="caution">
    <text evidence="1">The sequence shown here is derived from an EMBL/GenBank/DDBJ whole genome shotgun (WGS) entry which is preliminary data.</text>
</comment>
<reference evidence="2" key="1">
    <citation type="submission" date="2017-01" db="EMBL/GenBank/DDBJ databases">
        <title>Comparative genomics of anhydrobiosis in the tardigrade Hypsibius dujardini.</title>
        <authorList>
            <person name="Yoshida Y."/>
            <person name="Koutsovoulos G."/>
            <person name="Laetsch D."/>
            <person name="Stevens L."/>
            <person name="Kumar S."/>
            <person name="Horikawa D."/>
            <person name="Ishino K."/>
            <person name="Komine S."/>
            <person name="Tomita M."/>
            <person name="Blaxter M."/>
            <person name="Arakawa K."/>
        </authorList>
    </citation>
    <scope>NUCLEOTIDE SEQUENCE [LARGE SCALE GENOMIC DNA]</scope>
    <source>
        <strain evidence="2">Z151</strain>
    </source>
</reference>
<protein>
    <submittedName>
        <fullName evidence="1">Uncharacterized protein</fullName>
    </submittedName>
</protein>
<dbReference type="Proteomes" id="UP000192578">
    <property type="component" value="Unassembled WGS sequence"/>
</dbReference>
<accession>A0A1W0XCS7</accession>
<proteinExistence type="predicted"/>
<dbReference type="EMBL" id="MTYJ01000003">
    <property type="protein sequence ID" value="OQV25260.1"/>
    <property type="molecule type" value="Genomic_DNA"/>
</dbReference>
<evidence type="ECO:0000313" key="1">
    <source>
        <dbReference type="EMBL" id="OQV25260.1"/>
    </source>
</evidence>
<evidence type="ECO:0000313" key="2">
    <source>
        <dbReference type="Proteomes" id="UP000192578"/>
    </source>
</evidence>